<keyword evidence="2" id="KW-0456">Lyase</keyword>
<sequence>MSSPVPQQGMWIIGYGSLIFKPPPHVSFKLTGYLKGFIRRFWQSSNDHRGTPKSPGRVVTLVSLSDLKRYDKFHSDLHMYELSKTHQETDLSQEGETTSSEILDITHHISQLTEEDLKVWGVAYYIAPENVQYVKEYLDIREQNGYSTHLVPFHILNIESVESSPSTSIMNELSQDEKTGDYYIESMIYIGTIDNEAFVGPESIEDTAKVIKTSQGPSGTNVEYLQLLTNAVRGLDPRIHDYYLEDLCKLIDIPSLT</sequence>
<protein>
    <recommendedName>
        <fullName evidence="1">glutathione-specific gamma-glutamylcyclotransferase</fullName>
        <ecNumber evidence="1">4.3.2.7</ecNumber>
    </recommendedName>
</protein>
<dbReference type="Proteomes" id="UP000694255">
    <property type="component" value="Unassembled WGS sequence"/>
</dbReference>
<dbReference type="GeneID" id="73467746"/>
<accession>A0A8J5QSC2</accession>
<dbReference type="GO" id="GO:0006751">
    <property type="term" value="P:glutathione catabolic process"/>
    <property type="evidence" value="ECO:0007669"/>
    <property type="project" value="InterPro"/>
</dbReference>
<evidence type="ECO:0000313" key="3">
    <source>
        <dbReference type="EMBL" id="KAG7665543.1"/>
    </source>
</evidence>
<dbReference type="InterPro" id="IPR013024">
    <property type="entry name" value="GGCT-like"/>
</dbReference>
<evidence type="ECO:0000256" key="2">
    <source>
        <dbReference type="ARBA" id="ARBA00023239"/>
    </source>
</evidence>
<dbReference type="CDD" id="cd06661">
    <property type="entry name" value="GGCT_like"/>
    <property type="match status" value="1"/>
</dbReference>
<evidence type="ECO:0000256" key="1">
    <source>
        <dbReference type="ARBA" id="ARBA00012344"/>
    </source>
</evidence>
<gene>
    <name evidence="3" type="ORF">J8A68_000945</name>
</gene>
<dbReference type="Pfam" id="PF04752">
    <property type="entry name" value="ChaC"/>
    <property type="match status" value="1"/>
</dbReference>
<dbReference type="RefSeq" id="XP_049265775.1">
    <property type="nucleotide sequence ID" value="XM_049410674.1"/>
</dbReference>
<dbReference type="OrthoDB" id="1933483at2759"/>
<dbReference type="PANTHER" id="PTHR12192">
    <property type="entry name" value="CATION TRANSPORT PROTEIN CHAC-RELATED"/>
    <property type="match status" value="1"/>
</dbReference>
<dbReference type="InterPro" id="IPR006840">
    <property type="entry name" value="ChaC"/>
</dbReference>
<dbReference type="GO" id="GO:0061928">
    <property type="term" value="F:glutathione specific gamma-glutamylcyclotransferase activity"/>
    <property type="evidence" value="ECO:0007669"/>
    <property type="project" value="UniProtKB-EC"/>
</dbReference>
<name>A0A8J5QSC2_9ASCO</name>
<dbReference type="PANTHER" id="PTHR12192:SF2">
    <property type="entry name" value="GLUTATHIONE-SPECIFIC GAMMA-GLUTAMYLCYCLOTRANSFERASE 2"/>
    <property type="match status" value="1"/>
</dbReference>
<dbReference type="EC" id="4.3.2.7" evidence="1"/>
<keyword evidence="4" id="KW-1185">Reference proteome</keyword>
<comment type="caution">
    <text evidence="3">The sequence shown here is derived from an EMBL/GenBank/DDBJ whole genome shotgun (WGS) entry which is preliminary data.</text>
</comment>
<dbReference type="EMBL" id="JAGSYN010000049">
    <property type="protein sequence ID" value="KAG7665543.1"/>
    <property type="molecule type" value="Genomic_DNA"/>
</dbReference>
<evidence type="ECO:0000313" key="4">
    <source>
        <dbReference type="Proteomes" id="UP000694255"/>
    </source>
</evidence>
<organism evidence="3 4">
    <name type="scientific">[Candida] subhashii</name>
    <dbReference type="NCBI Taxonomy" id="561895"/>
    <lineage>
        <taxon>Eukaryota</taxon>
        <taxon>Fungi</taxon>
        <taxon>Dikarya</taxon>
        <taxon>Ascomycota</taxon>
        <taxon>Saccharomycotina</taxon>
        <taxon>Pichiomycetes</taxon>
        <taxon>Debaryomycetaceae</taxon>
        <taxon>Spathaspora</taxon>
    </lineage>
</organism>
<proteinExistence type="predicted"/>
<reference evidence="3 4" key="1">
    <citation type="journal article" date="2021" name="DNA Res.">
        <title>Genome analysis of Candida subhashii reveals its hybrid nature and dual mitochondrial genome conformations.</title>
        <authorList>
            <person name="Mixao V."/>
            <person name="Hegedusova E."/>
            <person name="Saus E."/>
            <person name="Pryszcz L.P."/>
            <person name="Cillingova A."/>
            <person name="Nosek J."/>
            <person name="Gabaldon T."/>
        </authorList>
    </citation>
    <scope>NUCLEOTIDE SEQUENCE [LARGE SCALE GENOMIC DNA]</scope>
    <source>
        <strain evidence="3 4">CBS 10753</strain>
    </source>
</reference>
<dbReference type="GO" id="GO:0005737">
    <property type="term" value="C:cytoplasm"/>
    <property type="evidence" value="ECO:0007669"/>
    <property type="project" value="TreeGrafter"/>
</dbReference>
<dbReference type="AlphaFoldDB" id="A0A8J5QSC2"/>